<reference evidence="11" key="1">
    <citation type="submission" date="2021-07" db="EMBL/GenBank/DDBJ databases">
        <authorList>
            <person name="Durling M."/>
        </authorList>
    </citation>
    <scope>NUCLEOTIDE SEQUENCE</scope>
</reference>
<dbReference type="Pfam" id="PF00439">
    <property type="entry name" value="Bromodomain"/>
    <property type="match status" value="2"/>
</dbReference>
<dbReference type="EMBL" id="CAJVRM010000058">
    <property type="protein sequence ID" value="CAG8972979.1"/>
    <property type="molecule type" value="Genomic_DNA"/>
</dbReference>
<feature type="region of interest" description="Disordered" evidence="9">
    <location>
        <begin position="1"/>
        <end position="47"/>
    </location>
</feature>
<evidence type="ECO:0000256" key="2">
    <source>
        <dbReference type="ARBA" id="ARBA00022737"/>
    </source>
</evidence>
<evidence type="ECO:0000256" key="9">
    <source>
        <dbReference type="SAM" id="MobiDB-lite"/>
    </source>
</evidence>
<feature type="compositionally biased region" description="Acidic residues" evidence="9">
    <location>
        <begin position="174"/>
        <end position="188"/>
    </location>
</feature>
<dbReference type="InterPro" id="IPR036427">
    <property type="entry name" value="Bromodomain-like_sf"/>
</dbReference>
<evidence type="ECO:0000256" key="1">
    <source>
        <dbReference type="ARBA" id="ARBA00004123"/>
    </source>
</evidence>
<feature type="compositionally biased region" description="Low complexity" evidence="9">
    <location>
        <begin position="406"/>
        <end position="416"/>
    </location>
</feature>
<feature type="region of interest" description="Disordered" evidence="9">
    <location>
        <begin position="345"/>
        <end position="364"/>
    </location>
</feature>
<organism evidence="11 12">
    <name type="scientific">Hymenoscyphus albidus</name>
    <dbReference type="NCBI Taxonomy" id="595503"/>
    <lineage>
        <taxon>Eukaryota</taxon>
        <taxon>Fungi</taxon>
        <taxon>Dikarya</taxon>
        <taxon>Ascomycota</taxon>
        <taxon>Pezizomycotina</taxon>
        <taxon>Leotiomycetes</taxon>
        <taxon>Helotiales</taxon>
        <taxon>Helotiaceae</taxon>
        <taxon>Hymenoscyphus</taxon>
    </lineage>
</organism>
<dbReference type="PRINTS" id="PR00503">
    <property type="entry name" value="BROMODOMAIN"/>
</dbReference>
<evidence type="ECO:0000313" key="12">
    <source>
        <dbReference type="Proteomes" id="UP000701801"/>
    </source>
</evidence>
<dbReference type="SUPFAM" id="SSF47370">
    <property type="entry name" value="Bromodomain"/>
    <property type="match status" value="2"/>
</dbReference>
<dbReference type="Pfam" id="PF22994">
    <property type="entry name" value="RSC4_Ig_like"/>
    <property type="match status" value="1"/>
</dbReference>
<feature type="compositionally biased region" description="Polar residues" evidence="9">
    <location>
        <begin position="425"/>
        <end position="440"/>
    </location>
</feature>
<dbReference type="GO" id="GO:0006338">
    <property type="term" value="P:chromatin remodeling"/>
    <property type="evidence" value="ECO:0007669"/>
    <property type="project" value="InterPro"/>
</dbReference>
<feature type="compositionally biased region" description="Polar residues" evidence="9">
    <location>
        <begin position="385"/>
        <end position="401"/>
    </location>
</feature>
<gene>
    <name evidence="11" type="ORF">HYALB_00008339</name>
</gene>
<dbReference type="PROSITE" id="PS50014">
    <property type="entry name" value="BROMODOMAIN_2"/>
    <property type="match status" value="2"/>
</dbReference>
<protein>
    <recommendedName>
        <fullName evidence="10">Bromo domain-containing protein</fullName>
    </recommendedName>
</protein>
<keyword evidence="4" id="KW-0805">Transcription regulation</keyword>
<evidence type="ECO:0000313" key="11">
    <source>
        <dbReference type="EMBL" id="CAG8972979.1"/>
    </source>
</evidence>
<keyword evidence="5 8" id="KW-0103">Bromodomain</keyword>
<feature type="compositionally biased region" description="Basic residues" evidence="9">
    <location>
        <begin position="195"/>
        <end position="212"/>
    </location>
</feature>
<dbReference type="Proteomes" id="UP000701801">
    <property type="component" value="Unassembled WGS sequence"/>
</dbReference>
<feature type="domain" description="Bromo" evidence="10">
    <location>
        <begin position="252"/>
        <end position="328"/>
    </location>
</feature>
<evidence type="ECO:0000256" key="5">
    <source>
        <dbReference type="ARBA" id="ARBA00023117"/>
    </source>
</evidence>
<dbReference type="InterPro" id="IPR037382">
    <property type="entry name" value="Rsc/polybromo"/>
</dbReference>
<dbReference type="SMART" id="SM00297">
    <property type="entry name" value="BROMO"/>
    <property type="match status" value="2"/>
</dbReference>
<feature type="region of interest" description="Disordered" evidence="9">
    <location>
        <begin position="164"/>
        <end position="230"/>
    </location>
</feature>
<evidence type="ECO:0000256" key="3">
    <source>
        <dbReference type="ARBA" id="ARBA00022853"/>
    </source>
</evidence>
<comment type="subcellular location">
    <subcellularLocation>
        <location evidence="1">Nucleus</location>
    </subcellularLocation>
</comment>
<dbReference type="InterPro" id="IPR054551">
    <property type="entry name" value="RSC4_Ig-like"/>
</dbReference>
<evidence type="ECO:0000256" key="8">
    <source>
        <dbReference type="PROSITE-ProRule" id="PRU00035"/>
    </source>
</evidence>
<evidence type="ECO:0000259" key="10">
    <source>
        <dbReference type="PROSITE" id="PS50014"/>
    </source>
</evidence>
<dbReference type="OrthoDB" id="6017at2759"/>
<accession>A0A9N9LD11</accession>
<evidence type="ECO:0000256" key="6">
    <source>
        <dbReference type="ARBA" id="ARBA00023163"/>
    </source>
</evidence>
<dbReference type="AlphaFoldDB" id="A0A9N9LD11"/>
<dbReference type="CDD" id="cd04369">
    <property type="entry name" value="Bromodomain"/>
    <property type="match status" value="2"/>
</dbReference>
<evidence type="ECO:0000256" key="7">
    <source>
        <dbReference type="ARBA" id="ARBA00023242"/>
    </source>
</evidence>
<keyword evidence="2" id="KW-0677">Repeat</keyword>
<sequence length="663" mass="72590">MSSKRKSNSGSVPAGLDLDDPAAKRRKLPSDNINTSQAETPETTTQHGLKLVETIKKTEDKSGRVISTTFLTLPNHRQFPDYYKVIKMPIALDTIQEKLLRREFGNLTQLESYFKRMIANAKEYNQRGSEVYEDAERLRKALSNFMTKTNPAYKLIPGYAAVPTPLPGDGQASDLEDAEGEPDSDAEAEATVQVKKSRSRPKAQPKSKSHTPRRTDTPAAADSRAAKSGFSKLTFQQAQEKILEDLIAEKERPDDDFTTFEVFVDLPDRSLRDYYKIIQTPASLRSVQKKVKGSAGVSEFKTWAAFEKEMKLIWNNAWKYNEDGSEISDLARELQTHFNELFKEAKQSVQEPPPAPKIKLKVPEPAPKITLKFGSRGSPAAETTPAPQTNGANGTPANGTRRNPFGASGAAAPAPSLDQLERARSTSGSAQSPTPSNSGVVKNEEVARNSPAVSAAVANPRASSQTAVSTPGLPVMPPPSTPGVPANNMYSAGGRDSDYLERASSTRPFSLLGSLTNTFVGAADAMITNLTIATHPGLNITRHFRMDLPPSETMAQQSITINLPHTHYYLQIRPMISPSLLQRYHKLFATSGAQRLHTISAIPGQQPDPQHPLFEARLVPGVNRIEIELIAALPKGTKRPNGQEAELEKISIFANLLKDPQQR</sequence>
<dbReference type="PANTHER" id="PTHR16062:SF19">
    <property type="entry name" value="PROTEIN POLYBROMO-1"/>
    <property type="match status" value="1"/>
</dbReference>
<feature type="domain" description="Bromo" evidence="10">
    <location>
        <begin position="62"/>
        <end position="132"/>
    </location>
</feature>
<keyword evidence="6" id="KW-0804">Transcription</keyword>
<name>A0A9N9LD11_9HELO</name>
<dbReference type="GO" id="GO:0016586">
    <property type="term" value="C:RSC-type complex"/>
    <property type="evidence" value="ECO:0007669"/>
    <property type="project" value="InterPro"/>
</dbReference>
<proteinExistence type="predicted"/>
<comment type="caution">
    <text evidence="11">The sequence shown here is derived from an EMBL/GenBank/DDBJ whole genome shotgun (WGS) entry which is preliminary data.</text>
</comment>
<feature type="region of interest" description="Disordered" evidence="9">
    <location>
        <begin position="369"/>
        <end position="499"/>
    </location>
</feature>
<keyword evidence="3" id="KW-0156">Chromatin regulator</keyword>
<dbReference type="InterPro" id="IPR001487">
    <property type="entry name" value="Bromodomain"/>
</dbReference>
<dbReference type="GO" id="GO:0003682">
    <property type="term" value="F:chromatin binding"/>
    <property type="evidence" value="ECO:0007669"/>
    <property type="project" value="TreeGrafter"/>
</dbReference>
<keyword evidence="7" id="KW-0539">Nucleus</keyword>
<dbReference type="GO" id="GO:0006368">
    <property type="term" value="P:transcription elongation by RNA polymerase II"/>
    <property type="evidence" value="ECO:0007669"/>
    <property type="project" value="TreeGrafter"/>
</dbReference>
<feature type="compositionally biased region" description="Polar residues" evidence="9">
    <location>
        <begin position="31"/>
        <end position="47"/>
    </location>
</feature>
<keyword evidence="12" id="KW-1185">Reference proteome</keyword>
<dbReference type="FunFam" id="1.20.920.10:FF:000083">
    <property type="entry name" value="WGS project CABT00000000 data, contig 2.8"/>
    <property type="match status" value="1"/>
</dbReference>
<dbReference type="PANTHER" id="PTHR16062">
    <property type="entry name" value="SWI/SNF-RELATED"/>
    <property type="match status" value="1"/>
</dbReference>
<dbReference type="Gene3D" id="1.20.920.10">
    <property type="entry name" value="Bromodomain-like"/>
    <property type="match status" value="2"/>
</dbReference>
<evidence type="ECO:0000256" key="4">
    <source>
        <dbReference type="ARBA" id="ARBA00023015"/>
    </source>
</evidence>